<dbReference type="InterPro" id="IPR011040">
    <property type="entry name" value="Sialidase"/>
</dbReference>
<dbReference type="CDD" id="cd15482">
    <property type="entry name" value="Sialidase_non-viral"/>
    <property type="match status" value="1"/>
</dbReference>
<accession>A0ABW5U957</accession>
<dbReference type="Proteomes" id="UP001597418">
    <property type="component" value="Unassembled WGS sequence"/>
</dbReference>
<name>A0ABW5U957_9SPHI</name>
<feature type="domain" description="Sialidase" evidence="2">
    <location>
        <begin position="61"/>
        <end position="336"/>
    </location>
</feature>
<dbReference type="EMBL" id="JBHUMB010000005">
    <property type="protein sequence ID" value="MFD2742130.1"/>
    <property type="molecule type" value="Genomic_DNA"/>
</dbReference>
<keyword evidence="1" id="KW-0732">Signal</keyword>
<feature type="chain" id="PRO_5047187935" evidence="1">
    <location>
        <begin position="23"/>
        <end position="354"/>
    </location>
</feature>
<dbReference type="Gene3D" id="2.120.10.10">
    <property type="match status" value="1"/>
</dbReference>
<proteinExistence type="predicted"/>
<gene>
    <name evidence="3" type="ORF">ACFSQ6_01840</name>
</gene>
<dbReference type="RefSeq" id="WP_082784922.1">
    <property type="nucleotide sequence ID" value="NZ_JBHUMB010000005.1"/>
</dbReference>
<evidence type="ECO:0000313" key="4">
    <source>
        <dbReference type="Proteomes" id="UP001597418"/>
    </source>
</evidence>
<keyword evidence="4" id="KW-1185">Reference proteome</keyword>
<dbReference type="PANTHER" id="PTHR43752">
    <property type="entry name" value="BNR/ASP-BOX REPEAT FAMILY PROTEIN"/>
    <property type="match status" value="1"/>
</dbReference>
<organism evidence="3 4">
    <name type="scientific">Sphingobacterium populi</name>
    <dbReference type="NCBI Taxonomy" id="1812824"/>
    <lineage>
        <taxon>Bacteria</taxon>
        <taxon>Pseudomonadati</taxon>
        <taxon>Bacteroidota</taxon>
        <taxon>Sphingobacteriia</taxon>
        <taxon>Sphingobacteriales</taxon>
        <taxon>Sphingobacteriaceae</taxon>
        <taxon>Sphingobacterium</taxon>
    </lineage>
</organism>
<protein>
    <submittedName>
        <fullName evidence="3">Exo-alpha-sialidase</fullName>
    </submittedName>
</protein>
<comment type="caution">
    <text evidence="3">The sequence shown here is derived from an EMBL/GenBank/DDBJ whole genome shotgun (WGS) entry which is preliminary data.</text>
</comment>
<dbReference type="PANTHER" id="PTHR43752:SF2">
    <property type="entry name" value="BNR_ASP-BOX REPEAT FAMILY PROTEIN"/>
    <property type="match status" value="1"/>
</dbReference>
<evidence type="ECO:0000313" key="3">
    <source>
        <dbReference type="EMBL" id="MFD2742130.1"/>
    </source>
</evidence>
<dbReference type="SUPFAM" id="SSF50939">
    <property type="entry name" value="Sialidases"/>
    <property type="match status" value="1"/>
</dbReference>
<dbReference type="InterPro" id="IPR036278">
    <property type="entry name" value="Sialidase_sf"/>
</dbReference>
<evidence type="ECO:0000259" key="2">
    <source>
        <dbReference type="Pfam" id="PF13088"/>
    </source>
</evidence>
<dbReference type="Pfam" id="PF13088">
    <property type="entry name" value="BNR_2"/>
    <property type="match status" value="1"/>
</dbReference>
<feature type="signal peptide" evidence="1">
    <location>
        <begin position="1"/>
        <end position="22"/>
    </location>
</feature>
<reference evidence="4" key="1">
    <citation type="journal article" date="2019" name="Int. J. Syst. Evol. Microbiol.">
        <title>The Global Catalogue of Microorganisms (GCM) 10K type strain sequencing project: providing services to taxonomists for standard genome sequencing and annotation.</title>
        <authorList>
            <consortium name="The Broad Institute Genomics Platform"/>
            <consortium name="The Broad Institute Genome Sequencing Center for Infectious Disease"/>
            <person name="Wu L."/>
            <person name="Ma J."/>
        </authorList>
    </citation>
    <scope>NUCLEOTIDE SEQUENCE [LARGE SCALE GENOMIC DNA]</scope>
    <source>
        <strain evidence="4">KCTC 42247</strain>
    </source>
</reference>
<sequence>MKFAFPSSILLCLMTLSLSAQTLQQTTTLPSVLKLRDEFLFQEKIFFAQCHASTLEETQDGTLLSSWFAGSHEGNQDVAIYGSRQVDGKWEKPTVWADGKINDTLQYPCWNPVLFREKNEQKIHLYYKVGPNPREWWGMFKTSNDGGLTWSEPQKLPNGILGPIKNRPLQLQDGSIVSPSSVEISEERWLSHIEISDDHQKTWTVQPINHPADLNTIQPSVVEYQNGKLQIFCRSKEGVVTTATSQDRGHTWSTMERTNLINPNSGTDVICINDTLFIVYNPDVPGKDWWEGRAKLRLACSKDGQNWQDIFTFEDEENGEFSYPTIIRAADGVIHVSYTYNRKNVKHFALQIQL</sequence>
<evidence type="ECO:0000256" key="1">
    <source>
        <dbReference type="SAM" id="SignalP"/>
    </source>
</evidence>